<dbReference type="Proteomes" id="UP001152622">
    <property type="component" value="Chromosome 19"/>
</dbReference>
<reference evidence="1" key="1">
    <citation type="journal article" date="2023" name="Science">
        <title>Genome structures resolve the early diversification of teleost fishes.</title>
        <authorList>
            <person name="Parey E."/>
            <person name="Louis A."/>
            <person name="Montfort J."/>
            <person name="Bouchez O."/>
            <person name="Roques C."/>
            <person name="Iampietro C."/>
            <person name="Lluch J."/>
            <person name="Castinel A."/>
            <person name="Donnadieu C."/>
            <person name="Desvignes T."/>
            <person name="Floi Bucao C."/>
            <person name="Jouanno E."/>
            <person name="Wen M."/>
            <person name="Mejri S."/>
            <person name="Dirks R."/>
            <person name="Jansen H."/>
            <person name="Henkel C."/>
            <person name="Chen W.J."/>
            <person name="Zahm M."/>
            <person name="Cabau C."/>
            <person name="Klopp C."/>
            <person name="Thompson A.W."/>
            <person name="Robinson-Rechavi M."/>
            <person name="Braasch I."/>
            <person name="Lecointre G."/>
            <person name="Bobe J."/>
            <person name="Postlethwait J.H."/>
            <person name="Berthelot C."/>
            <person name="Roest Crollius H."/>
            <person name="Guiguen Y."/>
        </authorList>
    </citation>
    <scope>NUCLEOTIDE SEQUENCE</scope>
    <source>
        <strain evidence="1">WJC10195</strain>
    </source>
</reference>
<accession>A0A9Q1IER8</accession>
<dbReference type="AlphaFoldDB" id="A0A9Q1IER8"/>
<organism evidence="1 2">
    <name type="scientific">Synaphobranchus kaupii</name>
    <name type="common">Kaup's arrowtooth eel</name>
    <dbReference type="NCBI Taxonomy" id="118154"/>
    <lineage>
        <taxon>Eukaryota</taxon>
        <taxon>Metazoa</taxon>
        <taxon>Chordata</taxon>
        <taxon>Craniata</taxon>
        <taxon>Vertebrata</taxon>
        <taxon>Euteleostomi</taxon>
        <taxon>Actinopterygii</taxon>
        <taxon>Neopterygii</taxon>
        <taxon>Teleostei</taxon>
        <taxon>Anguilliformes</taxon>
        <taxon>Synaphobranchidae</taxon>
        <taxon>Synaphobranchus</taxon>
    </lineage>
</organism>
<comment type="caution">
    <text evidence="1">The sequence shown here is derived from an EMBL/GenBank/DDBJ whole genome shotgun (WGS) entry which is preliminary data.</text>
</comment>
<evidence type="ECO:0000313" key="1">
    <source>
        <dbReference type="EMBL" id="KAJ8336946.1"/>
    </source>
</evidence>
<dbReference type="EMBL" id="JAINUF010000019">
    <property type="protein sequence ID" value="KAJ8336946.1"/>
    <property type="molecule type" value="Genomic_DNA"/>
</dbReference>
<sequence length="99" mass="10788">MQGSCNGKHLRFVGQGKFKSAESRGSPQKPCVSGPQSYASGGLRELNSAVIEVHTVKTFPITVGNCGEGDRRITVRYQTHRGRLMCPINPSAGLWKCRI</sequence>
<keyword evidence="2" id="KW-1185">Reference proteome</keyword>
<protein>
    <submittedName>
        <fullName evidence="1">Uncharacterized protein</fullName>
    </submittedName>
</protein>
<proteinExistence type="predicted"/>
<evidence type="ECO:0000313" key="2">
    <source>
        <dbReference type="Proteomes" id="UP001152622"/>
    </source>
</evidence>
<gene>
    <name evidence="1" type="ORF">SKAU_G00381660</name>
</gene>
<name>A0A9Q1IER8_SYNKA</name>